<dbReference type="KEGG" id="hhy:Halhy_6648"/>
<name>F4L7V6_HALH1</name>
<accession>F4L7V6</accession>
<keyword evidence="2" id="KW-1185">Reference proteome</keyword>
<sequence length="30" mass="3497">MGILIRNSFTLLRKYKFLGDELDRGVKLIS</sequence>
<geneLocation type="plasmid" evidence="1 2">
    <name>pHALHY01</name>
</geneLocation>
<proteinExistence type="predicted"/>
<gene>
    <name evidence="1" type="ordered locus">Halhy_6648</name>
</gene>
<keyword evidence="1" id="KW-0614">Plasmid</keyword>
<dbReference type="AlphaFoldDB" id="F4L7V6"/>
<dbReference type="EMBL" id="CP002692">
    <property type="protein sequence ID" value="AEE54464.1"/>
    <property type="molecule type" value="Genomic_DNA"/>
</dbReference>
<dbReference type="HOGENOM" id="CLU_3403851_0_0_10"/>
<protein>
    <submittedName>
        <fullName evidence="1">Uncharacterized protein</fullName>
    </submittedName>
</protein>
<evidence type="ECO:0000313" key="2">
    <source>
        <dbReference type="Proteomes" id="UP000008461"/>
    </source>
</evidence>
<dbReference type="Proteomes" id="UP000008461">
    <property type="component" value="Plasmid pHALHY01"/>
</dbReference>
<reference evidence="1 2" key="1">
    <citation type="journal article" date="2011" name="Stand. Genomic Sci.">
        <title>Complete genome sequence of Haliscomenobacter hydrossis type strain (O).</title>
        <authorList>
            <consortium name="US DOE Joint Genome Institute (JGI-PGF)"/>
            <person name="Daligault H."/>
            <person name="Lapidus A."/>
            <person name="Zeytun A."/>
            <person name="Nolan M."/>
            <person name="Lucas S."/>
            <person name="Del Rio T.G."/>
            <person name="Tice H."/>
            <person name="Cheng J.F."/>
            <person name="Tapia R."/>
            <person name="Han C."/>
            <person name="Goodwin L."/>
            <person name="Pitluck S."/>
            <person name="Liolios K."/>
            <person name="Pagani I."/>
            <person name="Ivanova N."/>
            <person name="Huntemann M."/>
            <person name="Mavromatis K."/>
            <person name="Mikhailova N."/>
            <person name="Pati A."/>
            <person name="Chen A."/>
            <person name="Palaniappan K."/>
            <person name="Land M."/>
            <person name="Hauser L."/>
            <person name="Brambilla E.M."/>
            <person name="Rohde M."/>
            <person name="Verbarg S."/>
            <person name="Goker M."/>
            <person name="Bristow J."/>
            <person name="Eisen J.A."/>
            <person name="Markowitz V."/>
            <person name="Hugenholtz P."/>
            <person name="Kyrpides N.C."/>
            <person name="Klenk H.P."/>
            <person name="Woyke T."/>
        </authorList>
    </citation>
    <scope>NUCLEOTIDE SEQUENCE [LARGE SCALE GENOMIC DNA]</scope>
    <source>
        <strain evidence="2">ATCC 27775 / DSM 1100 / LMG 10767 / O</strain>
        <plasmid evidence="2">Plasmid pHALHY01</plasmid>
    </source>
</reference>
<evidence type="ECO:0000313" key="1">
    <source>
        <dbReference type="EMBL" id="AEE54464.1"/>
    </source>
</evidence>
<reference key="2">
    <citation type="submission" date="2011-04" db="EMBL/GenBank/DDBJ databases">
        <title>Complete sequence of plasmid 1 of Haliscomenobacter hydrossis DSM 1100.</title>
        <authorList>
            <consortium name="US DOE Joint Genome Institute (JGI-PGF)"/>
            <person name="Lucas S."/>
            <person name="Han J."/>
            <person name="Lapidus A."/>
            <person name="Bruce D."/>
            <person name="Goodwin L."/>
            <person name="Pitluck S."/>
            <person name="Peters L."/>
            <person name="Kyrpides N."/>
            <person name="Mavromatis K."/>
            <person name="Ivanova N."/>
            <person name="Ovchinnikova G."/>
            <person name="Pagani I."/>
            <person name="Daligault H."/>
            <person name="Detter J.C."/>
            <person name="Han C."/>
            <person name="Land M."/>
            <person name="Hauser L."/>
            <person name="Markowitz V."/>
            <person name="Cheng J.-F."/>
            <person name="Hugenholtz P."/>
            <person name="Woyke T."/>
            <person name="Wu D."/>
            <person name="Verbarg S."/>
            <person name="Frueling A."/>
            <person name="Brambilla E."/>
            <person name="Klenk H.-P."/>
            <person name="Eisen J.A."/>
        </authorList>
    </citation>
    <scope>NUCLEOTIDE SEQUENCE</scope>
    <source>
        <strain>DSM 1100</strain>
    </source>
</reference>
<organism evidence="1 2">
    <name type="scientific">Haliscomenobacter hydrossis (strain ATCC 27775 / DSM 1100 / LMG 10767 / O)</name>
    <dbReference type="NCBI Taxonomy" id="760192"/>
    <lineage>
        <taxon>Bacteria</taxon>
        <taxon>Pseudomonadati</taxon>
        <taxon>Bacteroidota</taxon>
        <taxon>Saprospiria</taxon>
        <taxon>Saprospirales</taxon>
        <taxon>Haliscomenobacteraceae</taxon>
        <taxon>Haliscomenobacter</taxon>
    </lineage>
</organism>